<reference evidence="1 2" key="1">
    <citation type="submission" date="2015-11" db="EMBL/GenBank/DDBJ databases">
        <title>Draft Genome Sequence of the Strain BR 10423 (Rhizobium sp.) isolated from nodules of Mimosa pudica.</title>
        <authorList>
            <person name="Barauna A.C."/>
            <person name="Zilli J.E."/>
            <person name="Simoes-Araujo J.L."/>
            <person name="Reis V.M."/>
            <person name="James E.K."/>
            <person name="Reis F.B.Jr."/>
            <person name="Rouws L.F."/>
            <person name="Passos S.R."/>
            <person name="Gois S.R."/>
        </authorList>
    </citation>
    <scope>NUCLEOTIDE SEQUENCE [LARGE SCALE GENOMIC DNA]</scope>
    <source>
        <strain evidence="1 2">BR10423</strain>
    </source>
</reference>
<organism evidence="1 2">
    <name type="scientific">Rhizobium altiplani</name>
    <dbReference type="NCBI Taxonomy" id="1864509"/>
    <lineage>
        <taxon>Bacteria</taxon>
        <taxon>Pseudomonadati</taxon>
        <taxon>Pseudomonadota</taxon>
        <taxon>Alphaproteobacteria</taxon>
        <taxon>Hyphomicrobiales</taxon>
        <taxon>Rhizobiaceae</taxon>
        <taxon>Rhizobium/Agrobacterium group</taxon>
        <taxon>Rhizobium</taxon>
    </lineage>
</organism>
<dbReference type="Proteomes" id="UP000068164">
    <property type="component" value="Unassembled WGS sequence"/>
</dbReference>
<protein>
    <submittedName>
        <fullName evidence="1">Uncharacterized protein</fullName>
    </submittedName>
</protein>
<dbReference type="InterPro" id="IPR029062">
    <property type="entry name" value="Class_I_gatase-like"/>
</dbReference>
<proteinExistence type="predicted"/>
<accession>A0A109J3V8</accession>
<gene>
    <name evidence="1" type="ORF">AS026_21940</name>
</gene>
<dbReference type="OrthoDB" id="7343943at2"/>
<sequence length="432" mass="49103">MSEVIEPPKRIAYIHWGNSWQLRSFQDFRHYIDDCIYIHDLPKVNLSSYAAVIMPDAMDSAAPLPHAWQLNAYLQGGGFLVVCLQGHADWLDIPGLTWTPGNCRDWLWWTKGEKLEVKLSVPRHPITESLPLSHMSWHWGGSYNVPEGARSIMEIDDGRGSLFLDFPSLPGGGRLLLATLDPHSHNGQRFMPATTRFLRSFYPWLNRELGIERSARNRFTYLQCSHVPSEWHPEWIAESLGIAGFEPRFAPQYQLGLDLLEKTDTLYIPSSHDEFFLKSRADDLLAFLARGGNLIICAEPCQPWLPFMAPFHAVPSRPFANIKVRVREDRFGIFADLGEDFDGWAGIFGQYARGWTDPPPGAIWLTDVGTENDPKPADWIWQYPTETGRGGYVFMHNGDNLTRYPDHGPAKERLVANIAVALRKLSMGETLF</sequence>
<name>A0A109J3V8_9HYPH</name>
<dbReference type="EMBL" id="LNCD01000138">
    <property type="protein sequence ID" value="KWV41843.1"/>
    <property type="molecule type" value="Genomic_DNA"/>
</dbReference>
<dbReference type="AlphaFoldDB" id="A0A109J3V8"/>
<evidence type="ECO:0000313" key="2">
    <source>
        <dbReference type="Proteomes" id="UP000068164"/>
    </source>
</evidence>
<keyword evidence="2" id="KW-1185">Reference proteome</keyword>
<evidence type="ECO:0000313" key="1">
    <source>
        <dbReference type="EMBL" id="KWV41843.1"/>
    </source>
</evidence>
<comment type="caution">
    <text evidence="1">The sequence shown here is derived from an EMBL/GenBank/DDBJ whole genome shotgun (WGS) entry which is preliminary data.</text>
</comment>
<dbReference type="SUPFAM" id="SSF52317">
    <property type="entry name" value="Class I glutamine amidotransferase-like"/>
    <property type="match status" value="2"/>
</dbReference>
<dbReference type="RefSeq" id="WP_062375051.1">
    <property type="nucleotide sequence ID" value="NZ_LNCD01000138.1"/>
</dbReference>